<evidence type="ECO:0000259" key="4">
    <source>
        <dbReference type="PROSITE" id="PS50043"/>
    </source>
</evidence>
<dbReference type="Proteomes" id="UP000193335">
    <property type="component" value="Unassembled WGS sequence"/>
</dbReference>
<dbReference type="Pfam" id="PF03472">
    <property type="entry name" value="Autoind_bind"/>
    <property type="match status" value="1"/>
</dbReference>
<keyword evidence="2" id="KW-0238">DNA-binding</keyword>
<dbReference type="AlphaFoldDB" id="A0A1Y2JXJ7"/>
<dbReference type="InterPro" id="IPR016032">
    <property type="entry name" value="Sig_transdc_resp-reg_C-effctor"/>
</dbReference>
<dbReference type="GO" id="GO:0006355">
    <property type="term" value="P:regulation of DNA-templated transcription"/>
    <property type="evidence" value="ECO:0007669"/>
    <property type="project" value="InterPro"/>
</dbReference>
<dbReference type="GO" id="GO:0003677">
    <property type="term" value="F:DNA binding"/>
    <property type="evidence" value="ECO:0007669"/>
    <property type="project" value="UniProtKB-KW"/>
</dbReference>
<dbReference type="SUPFAM" id="SSF46894">
    <property type="entry name" value="C-terminal effector domain of the bipartite response regulators"/>
    <property type="match status" value="1"/>
</dbReference>
<dbReference type="InterPro" id="IPR000792">
    <property type="entry name" value="Tscrpt_reg_LuxR_C"/>
</dbReference>
<feature type="domain" description="HTH luxR-type" evidence="4">
    <location>
        <begin position="175"/>
        <end position="240"/>
    </location>
</feature>
<protein>
    <submittedName>
        <fullName evidence="5">LuxR family transcriptional regulator</fullName>
    </submittedName>
</protein>
<dbReference type="PRINTS" id="PR00038">
    <property type="entry name" value="HTHLUXR"/>
</dbReference>
<name>A0A1Y2JXJ7_BRAJP</name>
<dbReference type="PROSITE" id="PS50043">
    <property type="entry name" value="HTH_LUXR_2"/>
    <property type="match status" value="1"/>
</dbReference>
<dbReference type="Gene3D" id="3.30.450.80">
    <property type="entry name" value="Transcription factor LuxR-like, autoinducer-binding domain"/>
    <property type="match status" value="1"/>
</dbReference>
<dbReference type="InterPro" id="IPR005143">
    <property type="entry name" value="TF_LuxR_autoind-bd_dom"/>
</dbReference>
<evidence type="ECO:0000313" key="5">
    <source>
        <dbReference type="EMBL" id="OSJ36919.1"/>
    </source>
</evidence>
<dbReference type="SMART" id="SM00421">
    <property type="entry name" value="HTH_LUXR"/>
    <property type="match status" value="1"/>
</dbReference>
<dbReference type="EMBL" id="NAFL01000161">
    <property type="protein sequence ID" value="OSJ36919.1"/>
    <property type="molecule type" value="Genomic_DNA"/>
</dbReference>
<sequence length="243" mass="27617">MKDVKRACDEFVDCLHTAHTEDDFRRVAERAAHALRFRWFAYFGQRANGPILISSYPKSWTSHYFREGYHNIDPVLQEPRNTSRVFLWDGREARSAKSAKERRLFDDALSFKIRTGLTIRIPSSQNRFAAFTLAVDERSLGLDRFVESSQDMLQTVGLTYHAHVSAAGIGRTPRYAQQVCTLTQRERQCLGWISEGKTMQDIAQLLGVGSRGVKFHLDNARRNLAALTLPHAVALALRQGLLP</sequence>
<dbReference type="Gene3D" id="1.10.10.10">
    <property type="entry name" value="Winged helix-like DNA-binding domain superfamily/Winged helix DNA-binding domain"/>
    <property type="match status" value="1"/>
</dbReference>
<dbReference type="PANTHER" id="PTHR44688:SF16">
    <property type="entry name" value="DNA-BINDING TRANSCRIPTIONAL ACTIVATOR DEVR_DOSR"/>
    <property type="match status" value="1"/>
</dbReference>
<gene>
    <name evidence="5" type="ORF">BSZ19_01880</name>
</gene>
<evidence type="ECO:0000256" key="1">
    <source>
        <dbReference type="ARBA" id="ARBA00023015"/>
    </source>
</evidence>
<proteinExistence type="predicted"/>
<comment type="caution">
    <text evidence="5">The sequence shown here is derived from an EMBL/GenBank/DDBJ whole genome shotgun (WGS) entry which is preliminary data.</text>
</comment>
<dbReference type="InterPro" id="IPR036388">
    <property type="entry name" value="WH-like_DNA-bd_sf"/>
</dbReference>
<dbReference type="InterPro" id="IPR036693">
    <property type="entry name" value="TF_LuxR_autoind-bd_dom_sf"/>
</dbReference>
<keyword evidence="1" id="KW-0805">Transcription regulation</keyword>
<organism evidence="5 6">
    <name type="scientific">Bradyrhizobium japonicum</name>
    <dbReference type="NCBI Taxonomy" id="375"/>
    <lineage>
        <taxon>Bacteria</taxon>
        <taxon>Pseudomonadati</taxon>
        <taxon>Pseudomonadota</taxon>
        <taxon>Alphaproteobacteria</taxon>
        <taxon>Hyphomicrobiales</taxon>
        <taxon>Nitrobacteraceae</taxon>
        <taxon>Bradyrhizobium</taxon>
    </lineage>
</organism>
<evidence type="ECO:0000313" key="6">
    <source>
        <dbReference type="Proteomes" id="UP000193335"/>
    </source>
</evidence>
<dbReference type="RefSeq" id="WP_085398295.1">
    <property type="nucleotide sequence ID" value="NZ_NAFL01000161.1"/>
</dbReference>
<dbReference type="CDD" id="cd06170">
    <property type="entry name" value="LuxR_C_like"/>
    <property type="match status" value="1"/>
</dbReference>
<accession>A0A1Y2JXJ7</accession>
<reference evidence="5 6" key="1">
    <citation type="submission" date="2017-03" db="EMBL/GenBank/DDBJ databases">
        <title>Whole genome sequences of fourteen strains of Bradyrhizobium canariense and one strain of Bradyrhizobium japonicum isolated from Lupinus (Papilionoideae: Genisteae) species in Algeria.</title>
        <authorList>
            <person name="Crovadore J."/>
            <person name="Chekireb D."/>
            <person name="Brachmann A."/>
            <person name="Chablais R."/>
            <person name="Cochard B."/>
            <person name="Lefort F."/>
        </authorList>
    </citation>
    <scope>NUCLEOTIDE SEQUENCE [LARGE SCALE GENOMIC DNA]</scope>
    <source>
        <strain evidence="5 6">UBMA197</strain>
    </source>
</reference>
<dbReference type="PANTHER" id="PTHR44688">
    <property type="entry name" value="DNA-BINDING TRANSCRIPTIONAL ACTIVATOR DEVR_DOSR"/>
    <property type="match status" value="1"/>
</dbReference>
<dbReference type="Pfam" id="PF00196">
    <property type="entry name" value="GerE"/>
    <property type="match status" value="1"/>
</dbReference>
<evidence type="ECO:0000256" key="2">
    <source>
        <dbReference type="ARBA" id="ARBA00023125"/>
    </source>
</evidence>
<dbReference type="SUPFAM" id="SSF75516">
    <property type="entry name" value="Pheromone-binding domain of LuxR-like quorum-sensing transcription factors"/>
    <property type="match status" value="1"/>
</dbReference>
<keyword evidence="3" id="KW-0804">Transcription</keyword>
<evidence type="ECO:0000256" key="3">
    <source>
        <dbReference type="ARBA" id="ARBA00023163"/>
    </source>
</evidence>